<organism evidence="2">
    <name type="scientific">Chrysotila carterae</name>
    <name type="common">Marine alga</name>
    <name type="synonym">Syracosphaera carterae</name>
    <dbReference type="NCBI Taxonomy" id="13221"/>
    <lineage>
        <taxon>Eukaryota</taxon>
        <taxon>Haptista</taxon>
        <taxon>Haptophyta</taxon>
        <taxon>Prymnesiophyceae</taxon>
        <taxon>Isochrysidales</taxon>
        <taxon>Isochrysidaceae</taxon>
        <taxon>Chrysotila</taxon>
    </lineage>
</organism>
<protein>
    <submittedName>
        <fullName evidence="2">Uncharacterized protein</fullName>
    </submittedName>
</protein>
<dbReference type="AlphaFoldDB" id="A0A7S4BVQ8"/>
<feature type="compositionally biased region" description="Polar residues" evidence="1">
    <location>
        <begin position="57"/>
        <end position="88"/>
    </location>
</feature>
<reference evidence="2" key="1">
    <citation type="submission" date="2021-01" db="EMBL/GenBank/DDBJ databases">
        <authorList>
            <person name="Corre E."/>
            <person name="Pelletier E."/>
            <person name="Niang G."/>
            <person name="Scheremetjew M."/>
            <person name="Finn R."/>
            <person name="Kale V."/>
            <person name="Holt S."/>
            <person name="Cochrane G."/>
            <person name="Meng A."/>
            <person name="Brown T."/>
            <person name="Cohen L."/>
        </authorList>
    </citation>
    <scope>NUCLEOTIDE SEQUENCE</scope>
    <source>
        <strain evidence="2">CCMP645</strain>
    </source>
</reference>
<feature type="compositionally biased region" description="Polar residues" evidence="1">
    <location>
        <begin position="113"/>
        <end position="122"/>
    </location>
</feature>
<evidence type="ECO:0000256" key="1">
    <source>
        <dbReference type="SAM" id="MobiDB-lite"/>
    </source>
</evidence>
<gene>
    <name evidence="2" type="ORF">PCAR00345_LOCUS30758</name>
</gene>
<feature type="region of interest" description="Disordered" evidence="1">
    <location>
        <begin position="1"/>
        <end position="213"/>
    </location>
</feature>
<evidence type="ECO:0000313" key="2">
    <source>
        <dbReference type="EMBL" id="CAE0778119.1"/>
    </source>
</evidence>
<dbReference type="EMBL" id="HBIZ01048065">
    <property type="protein sequence ID" value="CAE0778119.1"/>
    <property type="molecule type" value="Transcribed_RNA"/>
</dbReference>
<accession>A0A7S4BVQ8</accession>
<feature type="compositionally biased region" description="Basic residues" evidence="1">
    <location>
        <begin position="89"/>
        <end position="100"/>
    </location>
</feature>
<feature type="compositionally biased region" description="Acidic residues" evidence="1">
    <location>
        <begin position="153"/>
        <end position="175"/>
    </location>
</feature>
<sequence>MSDQADFLARVSEGTPQGESRAASGLVGTARTPSPRPNQKTGGKRSRETEKSPSEVAATSNKAPKNLQNWGSASTQQSDAFHPGTSSNKGKRKASPKKTRPTALPYQGFRIPQITNNSSNSKGKGIMKAKATAALKGECEPKQVRNSVRFMDVEDDEVEDDTNNDNDQAAEEEDSPPQAPDTEGGTHSFTSAKEFSSSSPPSTGEEQKNDTSTKFSITDEAKVSYLRRFSLLGRLLPKLVLLTLVTIRCDFRILEFDLEGAKAPSTSFASFGSKPNHRANCTKIEHAQSQTRFLIPLIEWNEKHFINDSCTSCYPQVFKISLAREDLPRQKYIDVPMVVNGIAVRLGVAPEAARDTRGFGTTGNPRNGTLYVVIPPHFWERLDKALSENAEGFDFLTLFPATCEVSDRSPVTMFAKRASEKAVMQPAQKGPKVKLPWISFQLSSAFMGLGSKACVATKVMLESLGFEIPSVPRIARDKRGNLMNMLHVEFSDYSESVTQVKWHKWSRYTRGMPVMCEGYTLHTTVRGFADGFRTEVLKAKIKCFHSLGKYCSCQERNTNQHQNASSSAKAVDSMVADELSAIQALYAKKQASSHEDTRVNAQGAE</sequence>
<feature type="compositionally biased region" description="Polar residues" evidence="1">
    <location>
        <begin position="185"/>
        <end position="195"/>
    </location>
</feature>
<name>A0A7S4BVQ8_CHRCT</name>
<proteinExistence type="predicted"/>